<gene>
    <name evidence="2" type="ORF">IFM46972_01532</name>
</gene>
<protein>
    <submittedName>
        <fullName evidence="2">Uncharacterized protein</fullName>
    </submittedName>
</protein>
<accession>A0A8H3N5I5</accession>
<organism evidence="2 3">
    <name type="scientific">Aspergillus udagawae</name>
    <dbReference type="NCBI Taxonomy" id="91492"/>
    <lineage>
        <taxon>Eukaryota</taxon>
        <taxon>Fungi</taxon>
        <taxon>Dikarya</taxon>
        <taxon>Ascomycota</taxon>
        <taxon>Pezizomycotina</taxon>
        <taxon>Eurotiomycetes</taxon>
        <taxon>Eurotiomycetidae</taxon>
        <taxon>Eurotiales</taxon>
        <taxon>Aspergillaceae</taxon>
        <taxon>Aspergillus</taxon>
        <taxon>Aspergillus subgen. Fumigati</taxon>
    </lineage>
</organism>
<feature type="region of interest" description="Disordered" evidence="1">
    <location>
        <begin position="43"/>
        <end position="63"/>
    </location>
</feature>
<evidence type="ECO:0000256" key="1">
    <source>
        <dbReference type="SAM" id="MobiDB-lite"/>
    </source>
</evidence>
<dbReference type="AlphaFoldDB" id="A0A8H3N5I5"/>
<evidence type="ECO:0000313" key="3">
    <source>
        <dbReference type="Proteomes" id="UP000465221"/>
    </source>
</evidence>
<name>A0A8H3N5I5_9EURO</name>
<feature type="compositionally biased region" description="Basic and acidic residues" evidence="1">
    <location>
        <begin position="53"/>
        <end position="63"/>
    </location>
</feature>
<dbReference type="Proteomes" id="UP000465221">
    <property type="component" value="Unassembled WGS sequence"/>
</dbReference>
<comment type="caution">
    <text evidence="2">The sequence shown here is derived from an EMBL/GenBank/DDBJ whole genome shotgun (WGS) entry which is preliminary data.</text>
</comment>
<proteinExistence type="predicted"/>
<evidence type="ECO:0000313" key="2">
    <source>
        <dbReference type="EMBL" id="GFF25758.1"/>
    </source>
</evidence>
<sequence>MPITYSLNAKPHKAPSSLIQRFFQDPKPRIVNAHLLPRLPAIKTAPDDFTENEGERGAESGYK</sequence>
<reference evidence="2 3" key="1">
    <citation type="submission" date="2020-01" db="EMBL/GenBank/DDBJ databases">
        <title>Draft genome sequence of Aspergillus udagawae IFM 46972.</title>
        <authorList>
            <person name="Takahashi H."/>
            <person name="Yaguchi T."/>
        </authorList>
    </citation>
    <scope>NUCLEOTIDE SEQUENCE [LARGE SCALE GENOMIC DNA]</scope>
    <source>
        <strain evidence="2 3">IFM 46972</strain>
    </source>
</reference>
<dbReference type="EMBL" id="BLKC01000007">
    <property type="protein sequence ID" value="GFF25758.1"/>
    <property type="molecule type" value="Genomic_DNA"/>
</dbReference>